<protein>
    <submittedName>
        <fullName evidence="2">Uncharacterized protein</fullName>
    </submittedName>
</protein>
<evidence type="ECO:0000313" key="3">
    <source>
        <dbReference type="Proteomes" id="UP000663831"/>
    </source>
</evidence>
<dbReference type="OrthoDB" id="3211447at2759"/>
<sequence>MFKGIPTEVLLQIIQNIIWVLRKCERTSRLELTKGKFQPGIAGASKSYHEMYLLEWCRYLTLFEVKDWKYAVERGFAPHVRILTLQEGALPSHAAVKANLDFSGYKLIHTLTLNCHKDVGCSSLNKGQWSYKKIVPELPKDLKSLVILNAHGPDLQIIQKATKQCKGLESLTLGRCTKFNQPDCCEFWKNFPNDHDSYFSGKGVDGYANALGTELQGLPHLKSIFVNVYLTDTKYLNETNSAPTSSVQAPQSPAPSTTDLVTATTKRSSNDQAQTPIQAPLDSNSAQPKHREVKSKDQKDTEEAEENAAGILFDCHPALQSVGFISYWSKEHLGWSVQERKQDNKPKSPNTKEELDGIQNVNISQSI</sequence>
<name>A0A8H3AMV6_9AGAM</name>
<feature type="region of interest" description="Disordered" evidence="1">
    <location>
        <begin position="239"/>
        <end position="305"/>
    </location>
</feature>
<evidence type="ECO:0000313" key="2">
    <source>
        <dbReference type="EMBL" id="CAE6429745.1"/>
    </source>
</evidence>
<feature type="compositionally biased region" description="Polar residues" evidence="1">
    <location>
        <begin position="258"/>
        <end position="287"/>
    </location>
</feature>
<feature type="compositionally biased region" description="Low complexity" evidence="1">
    <location>
        <begin position="241"/>
        <end position="257"/>
    </location>
</feature>
<dbReference type="Proteomes" id="UP000663831">
    <property type="component" value="Unassembled WGS sequence"/>
</dbReference>
<reference evidence="2" key="1">
    <citation type="submission" date="2021-01" db="EMBL/GenBank/DDBJ databases">
        <authorList>
            <person name="Kaushik A."/>
        </authorList>
    </citation>
    <scope>NUCLEOTIDE SEQUENCE</scope>
    <source>
        <strain evidence="2">AG3-1AP</strain>
    </source>
</reference>
<evidence type="ECO:0000256" key="1">
    <source>
        <dbReference type="SAM" id="MobiDB-lite"/>
    </source>
</evidence>
<feature type="region of interest" description="Disordered" evidence="1">
    <location>
        <begin position="338"/>
        <end position="367"/>
    </location>
</feature>
<gene>
    <name evidence="2" type="ORF">RDB_LOCUS41976</name>
</gene>
<feature type="compositionally biased region" description="Basic and acidic residues" evidence="1">
    <location>
        <begin position="338"/>
        <end position="355"/>
    </location>
</feature>
<dbReference type="EMBL" id="CAJMWV010001180">
    <property type="protein sequence ID" value="CAE6429745.1"/>
    <property type="molecule type" value="Genomic_DNA"/>
</dbReference>
<dbReference type="AlphaFoldDB" id="A0A8H3AMV6"/>
<proteinExistence type="predicted"/>
<accession>A0A8H3AMV6</accession>
<organism evidence="2 3">
    <name type="scientific">Rhizoctonia solani</name>
    <dbReference type="NCBI Taxonomy" id="456999"/>
    <lineage>
        <taxon>Eukaryota</taxon>
        <taxon>Fungi</taxon>
        <taxon>Dikarya</taxon>
        <taxon>Basidiomycota</taxon>
        <taxon>Agaricomycotina</taxon>
        <taxon>Agaricomycetes</taxon>
        <taxon>Cantharellales</taxon>
        <taxon>Ceratobasidiaceae</taxon>
        <taxon>Rhizoctonia</taxon>
    </lineage>
</organism>
<comment type="caution">
    <text evidence="2">The sequence shown here is derived from an EMBL/GenBank/DDBJ whole genome shotgun (WGS) entry which is preliminary data.</text>
</comment>
<dbReference type="SUPFAM" id="SSF52047">
    <property type="entry name" value="RNI-like"/>
    <property type="match status" value="1"/>
</dbReference>